<evidence type="ECO:0000313" key="1">
    <source>
        <dbReference type="EMBL" id="KZN20794.1"/>
    </source>
</evidence>
<reference evidence="1 2" key="2">
    <citation type="journal article" date="2018" name="Nature">
        <title>Mutant phenotypes for thousands of bacterial genes of unknown function.</title>
        <authorList>
            <person name="Price M.N."/>
            <person name="Wetmore K.M."/>
            <person name="Waters R.J."/>
            <person name="Callaghan M."/>
            <person name="Ray J."/>
            <person name="Liu H."/>
            <person name="Kuehl J.V."/>
            <person name="Melnyk R.A."/>
            <person name="Lamson J.S."/>
            <person name="Suh Y."/>
            <person name="Carlson H.K."/>
            <person name="Esquivel Z."/>
            <person name="Sadeeshkumar H."/>
            <person name="Chakraborty R."/>
            <person name="Zane G.M."/>
            <person name="Rubin B.E."/>
            <person name="Wall J.D."/>
            <person name="Visel A."/>
            <person name="Bristow J."/>
            <person name="Blow M.J."/>
            <person name="Arkin A.P."/>
            <person name="Deutschbauer A.M."/>
        </authorList>
    </citation>
    <scope>NUCLEOTIDE SEQUENCE [LARGE SCALE GENOMIC DNA]</scope>
    <source>
        <strain evidence="1 2">FW300-N1B4</strain>
    </source>
</reference>
<dbReference type="AlphaFoldDB" id="A0A166QSH3"/>
<organism evidence="1 2">
    <name type="scientific">Pseudomonas fluorescens</name>
    <dbReference type="NCBI Taxonomy" id="294"/>
    <lineage>
        <taxon>Bacteria</taxon>
        <taxon>Pseudomonadati</taxon>
        <taxon>Pseudomonadota</taxon>
        <taxon>Gammaproteobacteria</taxon>
        <taxon>Pseudomonadales</taxon>
        <taxon>Pseudomonadaceae</taxon>
        <taxon>Pseudomonas</taxon>
    </lineage>
</organism>
<dbReference type="OrthoDB" id="6978858at2"/>
<proteinExistence type="predicted"/>
<protein>
    <submittedName>
        <fullName evidence="1">Uncharacterized protein</fullName>
    </submittedName>
</protein>
<dbReference type="Proteomes" id="UP000076489">
    <property type="component" value="Unassembled WGS sequence"/>
</dbReference>
<sequence>MGKPNHRAAFANDPRLMARIAAQKIPGNAALAPPIPSAPIVEEPAKKSVSAATKRANRVQEQNMESRYDTVSFCPATGSLTVVLAGAALLSLNVSLRIFDAKATKLKKTWKERIRALLYENQAVFSQWHAAARYPVIVEEVYITGESQCLDSESVSASCKPVIDALVIAGILPDDDPKHVVHPIPFTKRGANPGIVIRLYPSPSEYGLISIEAMAAARDIPLVSR</sequence>
<evidence type="ECO:0000313" key="2">
    <source>
        <dbReference type="Proteomes" id="UP000076489"/>
    </source>
</evidence>
<dbReference type="EMBL" id="LUKJ01000002">
    <property type="protein sequence ID" value="KZN20794.1"/>
    <property type="molecule type" value="Genomic_DNA"/>
</dbReference>
<accession>A0A166QSH3</accession>
<name>A0A166QSH3_PSEFL</name>
<gene>
    <name evidence="1" type="ORF">A1D17_04425</name>
</gene>
<comment type="caution">
    <text evidence="1">The sequence shown here is derived from an EMBL/GenBank/DDBJ whole genome shotgun (WGS) entry which is preliminary data.</text>
</comment>
<reference evidence="2" key="1">
    <citation type="submission" date="2016-03" db="EMBL/GenBank/DDBJ databases">
        <authorList>
            <person name="Ray J."/>
            <person name="Price M."/>
            <person name="Deutschbauer A."/>
        </authorList>
    </citation>
    <scope>NUCLEOTIDE SEQUENCE [LARGE SCALE GENOMIC DNA]</scope>
    <source>
        <strain evidence="2">FW300-N1B4</strain>
    </source>
</reference>